<gene>
    <name evidence="3" type="ORF">Q0590_13550</name>
</gene>
<comment type="similarity">
    <text evidence="1">Belongs to the UPF0162 family.</text>
</comment>
<proteinExistence type="inferred from homology"/>
<dbReference type="InterPro" id="IPR032698">
    <property type="entry name" value="SirB1_N"/>
</dbReference>
<dbReference type="RefSeq" id="WP_302038089.1">
    <property type="nucleotide sequence ID" value="NZ_JAUKPO010000006.1"/>
</dbReference>
<dbReference type="PANTHER" id="PTHR31350">
    <property type="entry name" value="SI:DKEY-261L7.2"/>
    <property type="match status" value="1"/>
</dbReference>
<organism evidence="3 4">
    <name type="scientific">Rhodocytophaga aerolata</name>
    <dbReference type="NCBI Taxonomy" id="455078"/>
    <lineage>
        <taxon>Bacteria</taxon>
        <taxon>Pseudomonadati</taxon>
        <taxon>Bacteroidota</taxon>
        <taxon>Cytophagia</taxon>
        <taxon>Cytophagales</taxon>
        <taxon>Rhodocytophagaceae</taxon>
        <taxon>Rhodocytophaga</taxon>
    </lineage>
</organism>
<accession>A0ABT8R5T0</accession>
<dbReference type="Proteomes" id="UP001168528">
    <property type="component" value="Unassembled WGS sequence"/>
</dbReference>
<dbReference type="Pfam" id="PF13369">
    <property type="entry name" value="Transglut_core2"/>
    <property type="match status" value="1"/>
</dbReference>
<keyword evidence="4" id="KW-1185">Reference proteome</keyword>
<dbReference type="EMBL" id="JAUKPO010000006">
    <property type="protein sequence ID" value="MDO1447289.1"/>
    <property type="molecule type" value="Genomic_DNA"/>
</dbReference>
<evidence type="ECO:0000256" key="1">
    <source>
        <dbReference type="ARBA" id="ARBA00007100"/>
    </source>
</evidence>
<dbReference type="PANTHER" id="PTHR31350:SF21">
    <property type="entry name" value="F-BOX ONLY PROTEIN 21"/>
    <property type="match status" value="1"/>
</dbReference>
<evidence type="ECO:0000259" key="2">
    <source>
        <dbReference type="Pfam" id="PF13369"/>
    </source>
</evidence>
<comment type="caution">
    <text evidence="3">The sequence shown here is derived from an EMBL/GenBank/DDBJ whole genome shotgun (WGS) entry which is preliminary data.</text>
</comment>
<reference evidence="3" key="1">
    <citation type="submission" date="2023-07" db="EMBL/GenBank/DDBJ databases">
        <title>The genome sequence of Rhodocytophaga aerolata KACC 12507.</title>
        <authorList>
            <person name="Zhang X."/>
        </authorList>
    </citation>
    <scope>NUCLEOTIDE SEQUENCE</scope>
    <source>
        <strain evidence="3">KACC 12507</strain>
    </source>
</reference>
<protein>
    <submittedName>
        <fullName evidence="3">Transglutaminase-like domain-containing protein</fullName>
    </submittedName>
</protein>
<feature type="domain" description="Protein SirB1 N-terminal" evidence="2">
    <location>
        <begin position="101"/>
        <end position="250"/>
    </location>
</feature>
<name>A0ABT8R5T0_9BACT</name>
<evidence type="ECO:0000313" key="3">
    <source>
        <dbReference type="EMBL" id="MDO1447289.1"/>
    </source>
</evidence>
<evidence type="ECO:0000313" key="4">
    <source>
        <dbReference type="Proteomes" id="UP001168528"/>
    </source>
</evidence>
<sequence>MNNNEIKALVSLLDDEDKEIQIHVEQKIISLGDAIIPFLEEEWENNLNLGVQKRIEDLIHLLQFESLKAKLRQWKEEGQQDLLEGMWLVATYQYPDLSLDKLKRELEQIYYDAWLEFRSNIHPFDQVKILNSIMFSKLKFAANTKNFHSPSNCMLNIVLDSKRGNPISLCVVYMLVANKLKMPVYGVNLPNLFVLTYKTNESQFYINVFSKGIIFSKADIDKYIAQLNLPSSDIFYQPCSTIDIIKRVLRNLIISFEKTSDTDKVQEIKQLLHVISDEPGDLAY</sequence>